<dbReference type="GO" id="GO:0005634">
    <property type="term" value="C:nucleus"/>
    <property type="evidence" value="ECO:0007669"/>
    <property type="project" value="UniProtKB-SubCell"/>
</dbReference>
<dbReference type="InterPro" id="IPR003106">
    <property type="entry name" value="Leu_zip_homeo"/>
</dbReference>
<accession>A0AAN9MJX4</accession>
<organism evidence="13 14">
    <name type="scientific">Phaseolus coccineus</name>
    <name type="common">Scarlet runner bean</name>
    <name type="synonym">Phaseolus multiflorus</name>
    <dbReference type="NCBI Taxonomy" id="3886"/>
    <lineage>
        <taxon>Eukaryota</taxon>
        <taxon>Viridiplantae</taxon>
        <taxon>Streptophyta</taxon>
        <taxon>Embryophyta</taxon>
        <taxon>Tracheophyta</taxon>
        <taxon>Spermatophyta</taxon>
        <taxon>Magnoliopsida</taxon>
        <taxon>eudicotyledons</taxon>
        <taxon>Gunneridae</taxon>
        <taxon>Pentapetalae</taxon>
        <taxon>rosids</taxon>
        <taxon>fabids</taxon>
        <taxon>Fabales</taxon>
        <taxon>Fabaceae</taxon>
        <taxon>Papilionoideae</taxon>
        <taxon>50 kb inversion clade</taxon>
        <taxon>NPAAA clade</taxon>
        <taxon>indigoferoid/millettioid clade</taxon>
        <taxon>Phaseoleae</taxon>
        <taxon>Phaseolus</taxon>
    </lineage>
</organism>
<comment type="similarity">
    <text evidence="7 10">Belongs to the HD-ZIP homeobox family. Class I subfamily.</text>
</comment>
<reference evidence="13 14" key="1">
    <citation type="submission" date="2024-01" db="EMBL/GenBank/DDBJ databases">
        <title>The genomes of 5 underutilized Papilionoideae crops provide insights into root nodulation and disease resistanc.</title>
        <authorList>
            <person name="Jiang F."/>
        </authorList>
    </citation>
    <scope>NUCLEOTIDE SEQUENCE [LARGE SCALE GENOMIC DNA]</scope>
    <source>
        <strain evidence="13">JINMINGXINNONG_FW02</strain>
        <tissue evidence="13">Leaves</tissue>
    </source>
</reference>
<evidence type="ECO:0000256" key="5">
    <source>
        <dbReference type="ARBA" id="ARBA00023163"/>
    </source>
</evidence>
<protein>
    <recommendedName>
        <fullName evidence="10">Homeobox-leucine zipper protein</fullName>
    </recommendedName>
    <alternativeName>
        <fullName evidence="10">HD-ZIP protein</fullName>
    </alternativeName>
    <alternativeName>
        <fullName evidence="10">Homeodomain transcription factor</fullName>
    </alternativeName>
</protein>
<keyword evidence="4 8" id="KW-0371">Homeobox</keyword>
<dbReference type="PROSITE" id="PS50071">
    <property type="entry name" value="HOMEOBOX_2"/>
    <property type="match status" value="1"/>
</dbReference>
<dbReference type="Gene3D" id="1.20.5.400">
    <property type="match status" value="1"/>
</dbReference>
<dbReference type="CDD" id="cd00086">
    <property type="entry name" value="homeodomain"/>
    <property type="match status" value="1"/>
</dbReference>
<evidence type="ECO:0000256" key="3">
    <source>
        <dbReference type="ARBA" id="ARBA00023125"/>
    </source>
</evidence>
<comment type="subcellular location">
    <subcellularLocation>
        <location evidence="1 8 9">Nucleus</location>
    </subcellularLocation>
</comment>
<dbReference type="InterPro" id="IPR017970">
    <property type="entry name" value="Homeobox_CS"/>
</dbReference>
<sequence>MVGGTVFSAASNLTTLLSNQTAPSASQPIDSLFHSSSSSPFFGSRSIVSFGDVQGGKGCNESFFLPYDDNGDEDTDEYFHQPEKKRRLSVEQVQFLEKSFDEENRLEPERKIRLAKELGLQPRQVAIWFQNRRARWKTKQMEKDYDSLLACYDDLKANYDDLLREKDELKAEVAKLTEKVLGREKVEEGNFEKAETKGCFQEPVQKSMIDSASEGEGSKVSIGACKREDIISSAKSEMFDSSESPRYTDGVHSALLETGDSSYVFEPDHSDVSQDEGDNLSMTLLPHYMFPKLEDIGYSDRPHSSCHFGIPEEDQAIWSWSY</sequence>
<dbReference type="SMART" id="SM00389">
    <property type="entry name" value="HOX"/>
    <property type="match status" value="1"/>
</dbReference>
<dbReference type="AlphaFoldDB" id="A0AAN9MJX4"/>
<comment type="function">
    <text evidence="10">Transcription factor.</text>
</comment>
<dbReference type="SUPFAM" id="SSF46689">
    <property type="entry name" value="Homeodomain-like"/>
    <property type="match status" value="1"/>
</dbReference>
<feature type="domain" description="Homeobox" evidence="12">
    <location>
        <begin position="79"/>
        <end position="139"/>
    </location>
</feature>
<comment type="caution">
    <text evidence="13">The sequence shown here is derived from an EMBL/GenBank/DDBJ whole genome shotgun (WGS) entry which is preliminary data.</text>
</comment>
<feature type="DNA-binding region" description="Homeobox" evidence="8">
    <location>
        <begin position="81"/>
        <end position="140"/>
    </location>
</feature>
<dbReference type="PROSITE" id="PS00027">
    <property type="entry name" value="HOMEOBOX_1"/>
    <property type="match status" value="1"/>
</dbReference>
<proteinExistence type="inferred from homology"/>
<dbReference type="EMBL" id="JAYMYR010000007">
    <property type="protein sequence ID" value="KAK7354204.1"/>
    <property type="molecule type" value="Genomic_DNA"/>
</dbReference>
<evidence type="ECO:0000256" key="8">
    <source>
        <dbReference type="PROSITE-ProRule" id="PRU00108"/>
    </source>
</evidence>
<evidence type="ECO:0000256" key="1">
    <source>
        <dbReference type="ARBA" id="ARBA00004123"/>
    </source>
</evidence>
<evidence type="ECO:0000256" key="6">
    <source>
        <dbReference type="ARBA" id="ARBA00023242"/>
    </source>
</evidence>
<keyword evidence="11" id="KW-0175">Coiled coil</keyword>
<dbReference type="PRINTS" id="PR00031">
    <property type="entry name" value="HTHREPRESSR"/>
</dbReference>
<dbReference type="Proteomes" id="UP001374584">
    <property type="component" value="Unassembled WGS sequence"/>
</dbReference>
<dbReference type="Pfam" id="PF02183">
    <property type="entry name" value="HALZ"/>
    <property type="match status" value="1"/>
</dbReference>
<evidence type="ECO:0000259" key="12">
    <source>
        <dbReference type="PROSITE" id="PS50071"/>
    </source>
</evidence>
<keyword evidence="5 10" id="KW-0804">Transcription</keyword>
<keyword evidence="14" id="KW-1185">Reference proteome</keyword>
<evidence type="ECO:0000256" key="9">
    <source>
        <dbReference type="RuleBase" id="RU000682"/>
    </source>
</evidence>
<dbReference type="FunFam" id="1.10.10.60:FF:000144">
    <property type="entry name" value="homeobox-leucine zipper protein ATHB-6-like"/>
    <property type="match status" value="1"/>
</dbReference>
<keyword evidence="2 10" id="KW-0805">Transcription regulation</keyword>
<dbReference type="InterPro" id="IPR009057">
    <property type="entry name" value="Homeodomain-like_sf"/>
</dbReference>
<dbReference type="GO" id="GO:0045893">
    <property type="term" value="P:positive regulation of DNA-templated transcription"/>
    <property type="evidence" value="ECO:0007669"/>
    <property type="project" value="TreeGrafter"/>
</dbReference>
<dbReference type="Pfam" id="PF00046">
    <property type="entry name" value="Homeodomain"/>
    <property type="match status" value="1"/>
</dbReference>
<gene>
    <name evidence="13" type="ORF">VNO80_19663</name>
</gene>
<evidence type="ECO:0000256" key="11">
    <source>
        <dbReference type="SAM" id="Coils"/>
    </source>
</evidence>
<dbReference type="InterPro" id="IPR001356">
    <property type="entry name" value="HD"/>
</dbReference>
<dbReference type="InterPro" id="IPR045224">
    <property type="entry name" value="HDZip_class_I_plant"/>
</dbReference>
<dbReference type="GO" id="GO:0000976">
    <property type="term" value="F:transcription cis-regulatory region binding"/>
    <property type="evidence" value="ECO:0007669"/>
    <property type="project" value="UniProtKB-ARBA"/>
</dbReference>
<evidence type="ECO:0000313" key="14">
    <source>
        <dbReference type="Proteomes" id="UP001374584"/>
    </source>
</evidence>
<dbReference type="PANTHER" id="PTHR24326">
    <property type="entry name" value="HOMEOBOX-LEUCINE ZIPPER PROTEIN"/>
    <property type="match status" value="1"/>
</dbReference>
<feature type="coiled-coil region" evidence="11">
    <location>
        <begin position="145"/>
        <end position="179"/>
    </location>
</feature>
<dbReference type="PANTHER" id="PTHR24326:SF606">
    <property type="entry name" value="HOMEOBOX-LEUCINE ZIPPER PROTEIN ATHB-54"/>
    <property type="match status" value="1"/>
</dbReference>
<name>A0AAN9MJX4_PHACN</name>
<keyword evidence="6 8" id="KW-0539">Nucleus</keyword>
<evidence type="ECO:0000256" key="4">
    <source>
        <dbReference type="ARBA" id="ARBA00023155"/>
    </source>
</evidence>
<dbReference type="GO" id="GO:0000981">
    <property type="term" value="F:DNA-binding transcription factor activity, RNA polymerase II-specific"/>
    <property type="evidence" value="ECO:0007669"/>
    <property type="project" value="UniProtKB-UniRule"/>
</dbReference>
<evidence type="ECO:0000313" key="13">
    <source>
        <dbReference type="EMBL" id="KAK7354204.1"/>
    </source>
</evidence>
<dbReference type="InterPro" id="IPR000047">
    <property type="entry name" value="HTH_motif"/>
</dbReference>
<evidence type="ECO:0000256" key="7">
    <source>
        <dbReference type="ARBA" id="ARBA00025748"/>
    </source>
</evidence>
<dbReference type="Gene3D" id="1.10.10.60">
    <property type="entry name" value="Homeodomain-like"/>
    <property type="match status" value="1"/>
</dbReference>
<keyword evidence="3 8" id="KW-0238">DNA-binding</keyword>
<evidence type="ECO:0000256" key="2">
    <source>
        <dbReference type="ARBA" id="ARBA00023015"/>
    </source>
</evidence>
<evidence type="ECO:0000256" key="10">
    <source>
        <dbReference type="RuleBase" id="RU369038"/>
    </source>
</evidence>